<keyword evidence="3" id="KW-1185">Reference proteome</keyword>
<reference evidence="2 3" key="1">
    <citation type="submission" date="2016-10" db="EMBL/GenBank/DDBJ databases">
        <authorList>
            <person name="de Groot N.N."/>
        </authorList>
    </citation>
    <scope>NUCLEOTIDE SEQUENCE [LARGE SCALE GENOMIC DNA]</scope>
    <source>
        <strain evidence="2 3">CGMCC 1.9157</strain>
    </source>
</reference>
<evidence type="ECO:0008006" key="4">
    <source>
        <dbReference type="Google" id="ProtNLM"/>
    </source>
</evidence>
<evidence type="ECO:0000313" key="3">
    <source>
        <dbReference type="Proteomes" id="UP000199236"/>
    </source>
</evidence>
<feature type="transmembrane region" description="Helical" evidence="1">
    <location>
        <begin position="18"/>
        <end position="39"/>
    </location>
</feature>
<dbReference type="STRING" id="655353.SAMN04488056_103440"/>
<dbReference type="Proteomes" id="UP000199236">
    <property type="component" value="Unassembled WGS sequence"/>
</dbReference>
<sequence>MQEQTEGAASRLLESTDIFSWDALLLGLCVVAAIAYLYVKLWRKRGVCDGCPSNSGNGCPSCSARPVIFNTDPLPTNSERNVKDDP</sequence>
<dbReference type="AlphaFoldDB" id="A0A1I5F188"/>
<organism evidence="2 3">
    <name type="scientific">Cohaesibacter marisflavi</name>
    <dbReference type="NCBI Taxonomy" id="655353"/>
    <lineage>
        <taxon>Bacteria</taxon>
        <taxon>Pseudomonadati</taxon>
        <taxon>Pseudomonadota</taxon>
        <taxon>Alphaproteobacteria</taxon>
        <taxon>Hyphomicrobiales</taxon>
        <taxon>Cohaesibacteraceae</taxon>
    </lineage>
</organism>
<dbReference type="OrthoDB" id="5816510at2"/>
<keyword evidence="1" id="KW-0472">Membrane</keyword>
<keyword evidence="1" id="KW-1133">Transmembrane helix</keyword>
<protein>
    <recommendedName>
        <fullName evidence="4">Virus attachment protein p12 family protein</fullName>
    </recommendedName>
</protein>
<accession>A0A1I5F188</accession>
<gene>
    <name evidence="2" type="ORF">SAMN04488056_103440</name>
</gene>
<evidence type="ECO:0000313" key="2">
    <source>
        <dbReference type="EMBL" id="SFO17366.1"/>
    </source>
</evidence>
<dbReference type="EMBL" id="FOVR01000003">
    <property type="protein sequence ID" value="SFO17366.1"/>
    <property type="molecule type" value="Genomic_DNA"/>
</dbReference>
<evidence type="ECO:0000256" key="1">
    <source>
        <dbReference type="SAM" id="Phobius"/>
    </source>
</evidence>
<keyword evidence="1" id="KW-0812">Transmembrane</keyword>
<dbReference type="RefSeq" id="WP_139229241.1">
    <property type="nucleotide sequence ID" value="NZ_FOVR01000003.1"/>
</dbReference>
<proteinExistence type="predicted"/>
<name>A0A1I5F188_9HYPH</name>